<dbReference type="InterPro" id="IPR021125">
    <property type="entry name" value="DUF2127"/>
</dbReference>
<keyword evidence="3" id="KW-1185">Reference proteome</keyword>
<evidence type="ECO:0000313" key="3">
    <source>
        <dbReference type="Proteomes" id="UP001501821"/>
    </source>
</evidence>
<feature type="transmembrane region" description="Helical" evidence="1">
    <location>
        <begin position="182"/>
        <end position="200"/>
    </location>
</feature>
<keyword evidence="1" id="KW-1133">Transmembrane helix</keyword>
<proteinExistence type="predicted"/>
<comment type="caution">
    <text evidence="2">The sequence shown here is derived from an EMBL/GenBank/DDBJ whole genome shotgun (WGS) entry which is preliminary data.</text>
</comment>
<dbReference type="Proteomes" id="UP001501821">
    <property type="component" value="Unassembled WGS sequence"/>
</dbReference>
<gene>
    <name evidence="2" type="ORF">GCM10022242_18550</name>
</gene>
<name>A0ABP7IEY6_9ACTN</name>
<sequence>MRLSPFRAFDWNLRSCGLHGHVTYRPDEPALAERLHTQTDVGEAWRCLRCETFVLGPPAGSGPADDAPLVLRGNALKDAAILRLLAVERGIRGLFLLLLAYGIYKFDGSRVALKRTFDEYLPLLRPIGDRAHVDVEHSGPVMLIEKALSLQHSTLIWVCLGVLAYAVLQLTEATGLWLMRRWGEYVAVVGTSVFVPVEIYELVEGFTVLKLAALVVNLAAVAYLLWSKRLFGIRGGHEAFERARHAQSLLEVEHAAAVDTTTPASPGDKVTTG</sequence>
<protein>
    <submittedName>
        <fullName evidence="2">DUF2127 domain-containing protein</fullName>
    </submittedName>
</protein>
<evidence type="ECO:0000313" key="2">
    <source>
        <dbReference type="EMBL" id="GAA3816820.1"/>
    </source>
</evidence>
<accession>A0ABP7IEY6</accession>
<organism evidence="2 3">
    <name type="scientific">Nocardioides panacisoli</name>
    <dbReference type="NCBI Taxonomy" id="627624"/>
    <lineage>
        <taxon>Bacteria</taxon>
        <taxon>Bacillati</taxon>
        <taxon>Actinomycetota</taxon>
        <taxon>Actinomycetes</taxon>
        <taxon>Propionibacteriales</taxon>
        <taxon>Nocardioidaceae</taxon>
        <taxon>Nocardioides</taxon>
    </lineage>
</organism>
<keyword evidence="1" id="KW-0472">Membrane</keyword>
<dbReference type="EMBL" id="BAABAH010000005">
    <property type="protein sequence ID" value="GAA3816820.1"/>
    <property type="molecule type" value="Genomic_DNA"/>
</dbReference>
<dbReference type="RefSeq" id="WP_344774608.1">
    <property type="nucleotide sequence ID" value="NZ_BAABAH010000005.1"/>
</dbReference>
<dbReference type="Pfam" id="PF09900">
    <property type="entry name" value="DUF2127"/>
    <property type="match status" value="1"/>
</dbReference>
<dbReference type="PIRSF" id="PIRSF021485">
    <property type="entry name" value="UCP021485"/>
    <property type="match status" value="1"/>
</dbReference>
<dbReference type="InterPro" id="IPR014511">
    <property type="entry name" value="DUF2068_TM_subgr"/>
</dbReference>
<keyword evidence="1" id="KW-0812">Transmembrane</keyword>
<reference evidence="3" key="1">
    <citation type="journal article" date="2019" name="Int. J. Syst. Evol. Microbiol.">
        <title>The Global Catalogue of Microorganisms (GCM) 10K type strain sequencing project: providing services to taxonomists for standard genome sequencing and annotation.</title>
        <authorList>
            <consortium name="The Broad Institute Genomics Platform"/>
            <consortium name="The Broad Institute Genome Sequencing Center for Infectious Disease"/>
            <person name="Wu L."/>
            <person name="Ma J."/>
        </authorList>
    </citation>
    <scope>NUCLEOTIDE SEQUENCE [LARGE SCALE GENOMIC DNA]</scope>
    <source>
        <strain evidence="3">JCM 16953</strain>
    </source>
</reference>
<feature type="transmembrane region" description="Helical" evidence="1">
    <location>
        <begin position="150"/>
        <end position="170"/>
    </location>
</feature>
<feature type="transmembrane region" description="Helical" evidence="1">
    <location>
        <begin position="206"/>
        <end position="226"/>
    </location>
</feature>
<evidence type="ECO:0000256" key="1">
    <source>
        <dbReference type="SAM" id="Phobius"/>
    </source>
</evidence>